<dbReference type="EMBL" id="BMQL01000022">
    <property type="protein sequence ID" value="GGR18556.1"/>
    <property type="molecule type" value="Genomic_DNA"/>
</dbReference>
<keyword evidence="1" id="KW-0732">Signal</keyword>
<reference evidence="2" key="1">
    <citation type="journal article" date="2014" name="Int. J. Syst. Evol. Microbiol.">
        <title>Complete genome sequence of Corynebacterium casei LMG S-19264T (=DSM 44701T), isolated from a smear-ripened cheese.</title>
        <authorList>
            <consortium name="US DOE Joint Genome Institute (JGI-PGF)"/>
            <person name="Walter F."/>
            <person name="Albersmeier A."/>
            <person name="Kalinowski J."/>
            <person name="Ruckert C."/>
        </authorList>
    </citation>
    <scope>NUCLEOTIDE SEQUENCE</scope>
    <source>
        <strain evidence="2">JCM 31311</strain>
    </source>
</reference>
<organism evidence="2 3">
    <name type="scientific">Deinococcus ruber</name>
    <dbReference type="NCBI Taxonomy" id="1848197"/>
    <lineage>
        <taxon>Bacteria</taxon>
        <taxon>Thermotogati</taxon>
        <taxon>Deinococcota</taxon>
        <taxon>Deinococci</taxon>
        <taxon>Deinococcales</taxon>
        <taxon>Deinococcaceae</taxon>
        <taxon>Deinococcus</taxon>
    </lineage>
</organism>
<keyword evidence="3" id="KW-1185">Reference proteome</keyword>
<dbReference type="RefSeq" id="WP_189091699.1">
    <property type="nucleotide sequence ID" value="NZ_BMQL01000022.1"/>
</dbReference>
<feature type="signal peptide" evidence="1">
    <location>
        <begin position="1"/>
        <end position="21"/>
    </location>
</feature>
<evidence type="ECO:0000313" key="2">
    <source>
        <dbReference type="EMBL" id="GGR18556.1"/>
    </source>
</evidence>
<dbReference type="PROSITE" id="PS51257">
    <property type="entry name" value="PROKAR_LIPOPROTEIN"/>
    <property type="match status" value="1"/>
</dbReference>
<protein>
    <recommendedName>
        <fullName evidence="4">Peptidase M43 pregnancy-associated plasma-A domain-containing protein</fullName>
    </recommendedName>
</protein>
<dbReference type="SUPFAM" id="SSF55486">
    <property type="entry name" value="Metalloproteases ('zincins'), catalytic domain"/>
    <property type="match status" value="1"/>
</dbReference>
<gene>
    <name evidence="2" type="ORF">GCM10008957_33950</name>
</gene>
<evidence type="ECO:0000313" key="3">
    <source>
        <dbReference type="Proteomes" id="UP000603865"/>
    </source>
</evidence>
<proteinExistence type="predicted"/>
<evidence type="ECO:0008006" key="4">
    <source>
        <dbReference type="Google" id="ProtNLM"/>
    </source>
</evidence>
<dbReference type="AlphaFoldDB" id="A0A918CEF2"/>
<comment type="caution">
    <text evidence="2">The sequence shown here is derived from an EMBL/GenBank/DDBJ whole genome shotgun (WGS) entry which is preliminary data.</text>
</comment>
<name>A0A918CEF2_9DEIO</name>
<accession>A0A918CEF2</accession>
<feature type="chain" id="PRO_5036689331" description="Peptidase M43 pregnancy-associated plasma-A domain-containing protein" evidence="1">
    <location>
        <begin position="22"/>
        <end position="683"/>
    </location>
</feature>
<dbReference type="InterPro" id="IPR024079">
    <property type="entry name" value="MetalloPept_cat_dom_sf"/>
</dbReference>
<evidence type="ECO:0000256" key="1">
    <source>
        <dbReference type="SAM" id="SignalP"/>
    </source>
</evidence>
<reference evidence="2" key="2">
    <citation type="submission" date="2020-09" db="EMBL/GenBank/DDBJ databases">
        <authorList>
            <person name="Sun Q."/>
            <person name="Ohkuma M."/>
        </authorList>
    </citation>
    <scope>NUCLEOTIDE SEQUENCE</scope>
    <source>
        <strain evidence="2">JCM 31311</strain>
    </source>
</reference>
<dbReference type="Gene3D" id="3.40.390.10">
    <property type="entry name" value="Collagenase (Catalytic Domain)"/>
    <property type="match status" value="1"/>
</dbReference>
<dbReference type="GO" id="GO:0008237">
    <property type="term" value="F:metallopeptidase activity"/>
    <property type="evidence" value="ECO:0007669"/>
    <property type="project" value="InterPro"/>
</dbReference>
<sequence length="683" mass="73881">MNTRLGAVTLLGLALTLAACGGGSDVTPAPSPDTFSLGTLTPGQPQEINTKLKINIVMVGYHPTAPGQVVGPRDVNPGDFLQELPSSGRNVARIPSAYSPTISGNEPTGNAYSYDYNVVYANQSFEDGFFSYLSSQGTEKPVTFYQKAYNCQNIPADGSTPSCDTPASNISLPITGNLEIDGTTAENWLADHASSIGVDSSQYTIFLVNWYGRPDFKFHSYTQASAADSDTGTVFGGRASRRLNAWGGTVRGTQTQRVWFYDLSANPEAWTSNWNITDADVDGDSVPDYRMPPVWEYGTRKASYRLFSRVGADLAKVTRYVALDLLFTPSPIYRVALTPPNMPESINLNVALEQGAGATPQGSVLNPGLSQSRLQVLQPFAKLTNSVRTSPLTGDLRSDYLCLFPTVSADVCSPDRADPTGDRLFVRGLNEVRELYKTNTAYQVPVYAFNDDQESQGGLLGVAIDDGVTGTQALVYSFLTPSLFADAGYGFTDTITHETGHHFSLSHPHDGYDSSQNVEYGPSGEYAYVNAGDMSHTVMSYNDLSRDFGQFNLDSQYRYLTAAYLNNAGAVLQLVQQAGTDKVAAVRSVAQSADAQFAQALSSYRAMNYLDAATQAHSAYRSVIDAAQAAGVGVQAYKWYERLNGLSLGQAGVPRRVNNYLPVQGTAIRPETNEFLNKLRKSP</sequence>
<dbReference type="Proteomes" id="UP000603865">
    <property type="component" value="Unassembled WGS sequence"/>
</dbReference>